<gene>
    <name evidence="1" type="ORF">SAMN02745133_00879</name>
</gene>
<proteinExistence type="predicted"/>
<accession>A0A1M4VC95</accession>
<dbReference type="OrthoDB" id="9795264at2"/>
<reference evidence="2" key="1">
    <citation type="submission" date="2016-11" db="EMBL/GenBank/DDBJ databases">
        <authorList>
            <person name="Varghese N."/>
            <person name="Submissions S."/>
        </authorList>
    </citation>
    <scope>NUCLEOTIDE SEQUENCE [LARGE SCALE GENOMIC DNA]</scope>
    <source>
        <strain evidence="2">DSM 12395</strain>
    </source>
</reference>
<protein>
    <recommendedName>
        <fullName evidence="3">DUF2922 domain-containing protein</fullName>
    </recommendedName>
</protein>
<evidence type="ECO:0008006" key="3">
    <source>
        <dbReference type="Google" id="ProtNLM"/>
    </source>
</evidence>
<dbReference type="Pfam" id="PF11148">
    <property type="entry name" value="DUF2922"/>
    <property type="match status" value="1"/>
</dbReference>
<name>A0A1M4VC95_9FIRM</name>
<dbReference type="InterPro" id="IPR021321">
    <property type="entry name" value="DUF2922"/>
</dbReference>
<dbReference type="EMBL" id="FQUY01000004">
    <property type="protein sequence ID" value="SHE66575.1"/>
    <property type="molecule type" value="Genomic_DNA"/>
</dbReference>
<dbReference type="RefSeq" id="WP_073236320.1">
    <property type="nucleotide sequence ID" value="NZ_FQUY01000004.1"/>
</dbReference>
<dbReference type="AlphaFoldDB" id="A0A1M4VC95"/>
<organism evidence="1 2">
    <name type="scientific">Desulforamulus putei DSM 12395</name>
    <dbReference type="NCBI Taxonomy" id="1121429"/>
    <lineage>
        <taxon>Bacteria</taxon>
        <taxon>Bacillati</taxon>
        <taxon>Bacillota</taxon>
        <taxon>Clostridia</taxon>
        <taxon>Eubacteriales</taxon>
        <taxon>Peptococcaceae</taxon>
        <taxon>Desulforamulus</taxon>
    </lineage>
</organism>
<evidence type="ECO:0000313" key="1">
    <source>
        <dbReference type="EMBL" id="SHE66575.1"/>
    </source>
</evidence>
<keyword evidence="2" id="KW-1185">Reference proteome</keyword>
<dbReference type="STRING" id="1121429.SAMN02745133_00879"/>
<dbReference type="Proteomes" id="UP000184148">
    <property type="component" value="Unassembled WGS sequence"/>
</dbReference>
<evidence type="ECO:0000313" key="2">
    <source>
        <dbReference type="Proteomes" id="UP000184148"/>
    </source>
</evidence>
<sequence length="72" mass="7779">MSKTLELIFVNMAGSKVTLRVAEPRDNLQESEVRAVMDQIVAKDIFTSPGGSLVSAAGARIVSRDVTEMDII</sequence>